<name>A0A2U1FHT6_9PSEU</name>
<keyword evidence="1" id="KW-1133">Transmembrane helix</keyword>
<evidence type="ECO:0000256" key="1">
    <source>
        <dbReference type="SAM" id="Phobius"/>
    </source>
</evidence>
<evidence type="ECO:0000313" key="2">
    <source>
        <dbReference type="EMBL" id="PVZ11727.1"/>
    </source>
</evidence>
<evidence type="ECO:0000313" key="3">
    <source>
        <dbReference type="Proteomes" id="UP000245639"/>
    </source>
</evidence>
<dbReference type="AlphaFoldDB" id="A0A2U1FHT6"/>
<feature type="transmembrane region" description="Helical" evidence="1">
    <location>
        <begin position="122"/>
        <end position="143"/>
    </location>
</feature>
<protein>
    <submittedName>
        <fullName evidence="2">Uncharacterized protein</fullName>
    </submittedName>
</protein>
<organism evidence="2 3">
    <name type="scientific">Actinomycetospora cinnamomea</name>
    <dbReference type="NCBI Taxonomy" id="663609"/>
    <lineage>
        <taxon>Bacteria</taxon>
        <taxon>Bacillati</taxon>
        <taxon>Actinomycetota</taxon>
        <taxon>Actinomycetes</taxon>
        <taxon>Pseudonocardiales</taxon>
        <taxon>Pseudonocardiaceae</taxon>
        <taxon>Actinomycetospora</taxon>
    </lineage>
</organism>
<dbReference type="RefSeq" id="WP_116707453.1">
    <property type="nucleotide sequence ID" value="NZ_QEKW01000003.1"/>
</dbReference>
<reference evidence="2 3" key="1">
    <citation type="submission" date="2018-04" db="EMBL/GenBank/DDBJ databases">
        <title>Genomic Encyclopedia of Type Strains, Phase IV (KMG-IV): sequencing the most valuable type-strain genomes for metagenomic binning, comparative biology and taxonomic classification.</title>
        <authorList>
            <person name="Goeker M."/>
        </authorList>
    </citation>
    <scope>NUCLEOTIDE SEQUENCE [LARGE SCALE GENOMIC DNA]</scope>
    <source>
        <strain evidence="2 3">DSM 45771</strain>
    </source>
</reference>
<gene>
    <name evidence="2" type="ORF">C8D89_10357</name>
</gene>
<accession>A0A2U1FHT6</accession>
<feature type="transmembrane region" description="Helical" evidence="1">
    <location>
        <begin position="37"/>
        <end position="57"/>
    </location>
</feature>
<dbReference type="Proteomes" id="UP000245639">
    <property type="component" value="Unassembled WGS sequence"/>
</dbReference>
<sequence>MSGDRTLGFSWPVLIALAALAAVRIPLHDLGTVEEGTALAAVLVVVPPACWVGVVFWRRPPHPFGTVVVIGALYGVFLAAGHQLFWDAAFAGAAPALGGRLAGTDPATTEVVLRVATAASSLVTGTLVGVVAGAVAAVLCRVVPERPSSPSENPR</sequence>
<feature type="transmembrane region" description="Helical" evidence="1">
    <location>
        <begin position="64"/>
        <end position="85"/>
    </location>
</feature>
<keyword evidence="1" id="KW-0472">Membrane</keyword>
<dbReference type="EMBL" id="QEKW01000003">
    <property type="protein sequence ID" value="PVZ11727.1"/>
    <property type="molecule type" value="Genomic_DNA"/>
</dbReference>
<proteinExistence type="predicted"/>
<keyword evidence="3" id="KW-1185">Reference proteome</keyword>
<dbReference type="OrthoDB" id="2658663at2"/>
<keyword evidence="1" id="KW-0812">Transmembrane</keyword>
<comment type="caution">
    <text evidence="2">The sequence shown here is derived from an EMBL/GenBank/DDBJ whole genome shotgun (WGS) entry which is preliminary data.</text>
</comment>